<organism evidence="2 3">
    <name type="scientific">Rugosimonospora africana</name>
    <dbReference type="NCBI Taxonomy" id="556532"/>
    <lineage>
        <taxon>Bacteria</taxon>
        <taxon>Bacillati</taxon>
        <taxon>Actinomycetota</taxon>
        <taxon>Actinomycetes</taxon>
        <taxon>Micromonosporales</taxon>
        <taxon>Micromonosporaceae</taxon>
        <taxon>Rugosimonospora</taxon>
    </lineage>
</organism>
<dbReference type="PROSITE" id="PS51257">
    <property type="entry name" value="PROKAR_LIPOPROTEIN"/>
    <property type="match status" value="1"/>
</dbReference>
<evidence type="ECO:0000256" key="1">
    <source>
        <dbReference type="SAM" id="SignalP"/>
    </source>
</evidence>
<keyword evidence="3" id="KW-1185">Reference proteome</keyword>
<accession>A0A8J3VNG8</accession>
<evidence type="ECO:0000313" key="3">
    <source>
        <dbReference type="Proteomes" id="UP000642748"/>
    </source>
</evidence>
<sequence length="182" mass="19194">MRLHRFLAPAVAVALLGGSGLVAGCGGRSAGSPAASPSVATDGQILAIGREYAQCLRTHGIANYPDPVVADGRLAWQVTDGADPKQMLQSNKAAADACHSILDRLPASAVKRRSFSPEDMQNLLRYAQCMRQHGIPDWPDPQADGTFELSPALRNEGKSSRRIAAGQACDQYLNGNGIAVSK</sequence>
<keyword evidence="1" id="KW-0732">Signal</keyword>
<name>A0A8J3VNG8_9ACTN</name>
<gene>
    <name evidence="2" type="ORF">Raf01_05280</name>
</gene>
<dbReference type="RefSeq" id="WP_203916058.1">
    <property type="nucleotide sequence ID" value="NZ_BONZ01000006.1"/>
</dbReference>
<reference evidence="2" key="1">
    <citation type="submission" date="2021-01" db="EMBL/GenBank/DDBJ databases">
        <title>Whole genome shotgun sequence of Rugosimonospora africana NBRC 104875.</title>
        <authorList>
            <person name="Komaki H."/>
            <person name="Tamura T."/>
        </authorList>
    </citation>
    <scope>NUCLEOTIDE SEQUENCE</scope>
    <source>
        <strain evidence="2">NBRC 104875</strain>
    </source>
</reference>
<evidence type="ECO:0000313" key="2">
    <source>
        <dbReference type="EMBL" id="GIH12356.1"/>
    </source>
</evidence>
<dbReference type="AlphaFoldDB" id="A0A8J3VNG8"/>
<feature type="chain" id="PRO_5039533303" description="Lipoprotein" evidence="1">
    <location>
        <begin position="24"/>
        <end position="182"/>
    </location>
</feature>
<proteinExistence type="predicted"/>
<dbReference type="Proteomes" id="UP000642748">
    <property type="component" value="Unassembled WGS sequence"/>
</dbReference>
<comment type="caution">
    <text evidence="2">The sequence shown here is derived from an EMBL/GenBank/DDBJ whole genome shotgun (WGS) entry which is preliminary data.</text>
</comment>
<evidence type="ECO:0008006" key="4">
    <source>
        <dbReference type="Google" id="ProtNLM"/>
    </source>
</evidence>
<dbReference type="EMBL" id="BONZ01000006">
    <property type="protein sequence ID" value="GIH12356.1"/>
    <property type="molecule type" value="Genomic_DNA"/>
</dbReference>
<feature type="signal peptide" evidence="1">
    <location>
        <begin position="1"/>
        <end position="23"/>
    </location>
</feature>
<protein>
    <recommendedName>
        <fullName evidence="4">Lipoprotein</fullName>
    </recommendedName>
</protein>